<dbReference type="SUPFAM" id="SSF47336">
    <property type="entry name" value="ACP-like"/>
    <property type="match status" value="1"/>
</dbReference>
<evidence type="ECO:0000259" key="5">
    <source>
        <dbReference type="PROSITE" id="PS50075"/>
    </source>
</evidence>
<keyword evidence="3" id="KW-0808">Transferase</keyword>
<dbReference type="Gene3D" id="3.40.47.10">
    <property type="match status" value="1"/>
</dbReference>
<dbReference type="InterPro" id="IPR057326">
    <property type="entry name" value="KR_dom"/>
</dbReference>
<dbReference type="InterPro" id="IPR014030">
    <property type="entry name" value="Ketoacyl_synth_N"/>
</dbReference>
<dbReference type="SUPFAM" id="SSF51735">
    <property type="entry name" value="NAD(P)-binding Rossmann-fold domains"/>
    <property type="match status" value="2"/>
</dbReference>
<sequence length="1860" mass="200547">MSKEFYEKIANLPPKRLVLLALELHSESESLKRARSEPIAIVGTACRVPGGARTPEAFWRLLYEGVDAITEVPRDRWDAEALFDPDPSKPGRTYARWGGFIDGVDRFDAAFFGLSPREASRMDPQQRLLLEVAWEALERAGQPPDQLSGSRTGVFLGIIGSDYAQLQARQLGAATDIYHVTGTSLNAAAGRLSYTLGLQGPCMSIDTACSSSLVALHVACQSLRNRECDMALSAGVNLMLTPDATIALSSSRGLSPDGRCKTFDASANGFVRSEGCIVFVLKRLSDALAQGDEILSLIVGSAVNQDGASSGLMVPNGPAQERVIEQALASGGLEPSRISYVEAHGTGTSLGDPIELQALARVLGKGRSAEAPLVVGSVKTNVGHLEAAAGLTGVLKTMLALRNEAISPNLHFKTLNPNIALDGVPVAIPTEPRPWPRGEQPRLAGVSAFGISGTNAHVILQEPPVRVPQPPAPSRGAELLVVSARSSEALRAMAGSHARWFAENPGVELREACATAALSRTHHEHRLALAGRTPAELAEKLEAFSRGESAPGAAVGRRSGSARRRVVFVFPGQGSQWLGMGRKLLEQEPAFRAALERCDEAIRACAGFSVLEVLAADEGRSRLQEIDVIQPVLFAMEVALAELWRAWGIEPDAVVGHSMGEVAAAHVAGTLSLDDAAKVICRRSRLLRGVSGQGSMLLVDLTLEEAKQALRGFESRVSVAVSNSVRSTVLSGEPAALEEISRHLEQRDVFRRFVKVDVASHSPQMDPLRPELLAALQGISPRAARVPICSTVTGVMTDGAAFDAGYWADNLREPVLFSKAVERLAVEGHDIFIELSPHPILLPAVEQHLRHLGREGAVLPSLRREEDERGSMLSSLGALYAMGHEVDLQRQHPVRGRRVALPTYPWQRERFWVEAPARARRAREAGHHPLLGAHLALAGQEGAHLWQTELSADSPAYLEDHVVHGEVIFPGAAYLEMALAGAAEALGPASRALEDVSFQEMMVLPREEALAVQMSFAPDEAGAPRFRVFSRPAEAGGAWMLHAEGRIRECAGAEAFALGEARGRCTERMDGETHYQLMQERGVDFGPSFRVLKELWKAPGEAIARLELPSSVASEMAVHQLHPALLDACFQVINGAGLGERRGETFVPMAVERLRVHGRPGRALWGHALVRPGTSSGRGTVEADVTLLDEDGRVLMEARGLMCRRLDAVRRRSADEIDGWMYQVDWQEAPRAEALPSTESAQGAWLVLADRQGFGKKLQAVLRERGEPCVLVSHGDESRLIEPGHYVVDPSRTEGFTRILEAEFGSGQPACRGVVHLFSLDAPRPEEGPEALDQARSLGVESALHLTQALVSAGFRDMPRLWLVTEGVHAARPAERALHVEQAPLWGLGRVLSLEHSELRCCNVDLGALDEAQARVFADELLSSTPEEQVALRGPARFVARLSRMERAMVPEAELRADGTYLITGGLGGLGLKLAEWLVSRGARHLALLGRGGASAEAQQVIDALRAAGAEVRVCKADVAVRPELERVFAELSAGMPPLRGVFHAAAVLDDGVLVNLTAERLRAVMAPKVRGAWSLHELTAAAPLDFFVLFAAAGSLLGSPGQGNYAAANAFLDALASYRRGLGLPALSIDWGSWAGVGLAAAAANRGERIAQRGVDSMQPAQALEAMGRVLGGSHARVAIMRFDLRQWREFYLTAAQSPFLSRLAREQATGGERPVERGAFVETLRAAERLERARLLEAHLCEQVGHVLRLAPSRIDPQEPLGNLGLDSLMSLEIRNRLEASLGLRLPATLVWRYPTVAALVEHLAERLQLPITNKAEQQPQDEAAALEAEIVNNVKQLSDEEAEALLAEKLAALNEEI</sequence>
<evidence type="ECO:0000313" key="8">
    <source>
        <dbReference type="EMBL" id="MCY1077696.1"/>
    </source>
</evidence>
<dbReference type="SMART" id="SM00826">
    <property type="entry name" value="PKS_DH"/>
    <property type="match status" value="1"/>
</dbReference>
<dbReference type="SMART" id="SM00825">
    <property type="entry name" value="PKS_KS"/>
    <property type="match status" value="1"/>
</dbReference>
<dbReference type="Pfam" id="PF00109">
    <property type="entry name" value="ketoacyl-synt"/>
    <property type="match status" value="1"/>
</dbReference>
<feature type="domain" description="PKS/mFAS DH" evidence="7">
    <location>
        <begin position="928"/>
        <end position="1212"/>
    </location>
</feature>
<feature type="region of interest" description="C-terminal hotdog fold" evidence="4">
    <location>
        <begin position="1066"/>
        <end position="1212"/>
    </location>
</feature>
<reference evidence="8 9" key="1">
    <citation type="submission" date="2022-11" db="EMBL/GenBank/DDBJ databases">
        <title>Minimal conservation of predation-associated metabolite biosynthetic gene clusters underscores biosynthetic potential of Myxococcota including descriptions for ten novel species: Archangium lansinium sp. nov., Myxococcus landrumus sp. nov., Nannocystis bai.</title>
        <authorList>
            <person name="Ahearne A."/>
            <person name="Stevens C."/>
            <person name="Phillips K."/>
        </authorList>
    </citation>
    <scope>NUCLEOTIDE SEQUENCE [LARGE SCALE GENOMIC DNA]</scope>
    <source>
        <strain evidence="8 9">MIWBW</strain>
    </source>
</reference>
<dbReference type="SUPFAM" id="SSF52151">
    <property type="entry name" value="FabD/lysophospholipase-like"/>
    <property type="match status" value="1"/>
</dbReference>
<dbReference type="InterPro" id="IPR042104">
    <property type="entry name" value="PKS_dehydratase_sf"/>
</dbReference>
<dbReference type="InterPro" id="IPR001227">
    <property type="entry name" value="Ac_transferase_dom_sf"/>
</dbReference>
<proteinExistence type="predicted"/>
<evidence type="ECO:0000259" key="7">
    <source>
        <dbReference type="PROSITE" id="PS52019"/>
    </source>
</evidence>
<dbReference type="InterPro" id="IPR020841">
    <property type="entry name" value="PKS_Beta-ketoAc_synthase_dom"/>
</dbReference>
<evidence type="ECO:0000259" key="6">
    <source>
        <dbReference type="PROSITE" id="PS52004"/>
    </source>
</evidence>
<dbReference type="Pfam" id="PF00698">
    <property type="entry name" value="Acyl_transf_1"/>
    <property type="match status" value="1"/>
</dbReference>
<protein>
    <submittedName>
        <fullName evidence="8">Type I polyketide synthase</fullName>
    </submittedName>
</protein>
<dbReference type="Pfam" id="PF21089">
    <property type="entry name" value="PKS_DH_N"/>
    <property type="match status" value="1"/>
</dbReference>
<dbReference type="InterPro" id="IPR014043">
    <property type="entry name" value="Acyl_transferase_dom"/>
</dbReference>
<dbReference type="Pfam" id="PF02801">
    <property type="entry name" value="Ketoacyl-synt_C"/>
    <property type="match status" value="1"/>
</dbReference>
<feature type="domain" description="Ketosynthase family 3 (KS3)" evidence="6">
    <location>
        <begin position="36"/>
        <end position="462"/>
    </location>
</feature>
<dbReference type="SMART" id="SM00827">
    <property type="entry name" value="PKS_AT"/>
    <property type="match status" value="1"/>
</dbReference>
<dbReference type="Pfam" id="PF00550">
    <property type="entry name" value="PP-binding"/>
    <property type="match status" value="1"/>
</dbReference>
<dbReference type="Gene3D" id="3.10.129.110">
    <property type="entry name" value="Polyketide synthase dehydratase"/>
    <property type="match status" value="1"/>
</dbReference>
<dbReference type="CDD" id="cd00833">
    <property type="entry name" value="PKS"/>
    <property type="match status" value="1"/>
</dbReference>
<feature type="domain" description="Carrier" evidence="5">
    <location>
        <begin position="1733"/>
        <end position="1810"/>
    </location>
</feature>
<dbReference type="Gene3D" id="3.30.70.3290">
    <property type="match status" value="1"/>
</dbReference>
<dbReference type="RefSeq" id="WP_267536513.1">
    <property type="nucleotide sequence ID" value="NZ_JAPNKA010000001.1"/>
</dbReference>
<feature type="region of interest" description="N-terminal hotdog fold" evidence="4">
    <location>
        <begin position="928"/>
        <end position="1054"/>
    </location>
</feature>
<dbReference type="SUPFAM" id="SSF53901">
    <property type="entry name" value="Thiolase-like"/>
    <property type="match status" value="1"/>
</dbReference>
<name>A0ABT4A7X0_9BACT</name>
<dbReference type="PANTHER" id="PTHR43775">
    <property type="entry name" value="FATTY ACID SYNTHASE"/>
    <property type="match status" value="1"/>
</dbReference>
<dbReference type="PROSITE" id="PS52019">
    <property type="entry name" value="PKS_MFAS_DH"/>
    <property type="match status" value="1"/>
</dbReference>
<dbReference type="SMART" id="SM01294">
    <property type="entry name" value="PKS_PP_betabranch"/>
    <property type="match status" value="1"/>
</dbReference>
<dbReference type="InterPro" id="IPR036291">
    <property type="entry name" value="NAD(P)-bd_dom_sf"/>
</dbReference>
<dbReference type="InterPro" id="IPR032821">
    <property type="entry name" value="PKS_assoc"/>
</dbReference>
<dbReference type="PROSITE" id="PS50075">
    <property type="entry name" value="CARRIER"/>
    <property type="match status" value="1"/>
</dbReference>
<dbReference type="SMART" id="SM00822">
    <property type="entry name" value="PKS_KR"/>
    <property type="match status" value="1"/>
</dbReference>
<dbReference type="InterPro" id="IPR049552">
    <property type="entry name" value="PKS_DH_N"/>
</dbReference>
<gene>
    <name evidence="8" type="ORF">OV287_24820</name>
</gene>
<dbReference type="EMBL" id="JAPNKA010000001">
    <property type="protein sequence ID" value="MCY1077696.1"/>
    <property type="molecule type" value="Genomic_DNA"/>
</dbReference>
<evidence type="ECO:0000256" key="4">
    <source>
        <dbReference type="PROSITE-ProRule" id="PRU01363"/>
    </source>
</evidence>
<dbReference type="InterPro" id="IPR009081">
    <property type="entry name" value="PP-bd_ACP"/>
</dbReference>
<keyword evidence="1" id="KW-0596">Phosphopantetheine</keyword>
<evidence type="ECO:0000256" key="3">
    <source>
        <dbReference type="ARBA" id="ARBA00022679"/>
    </source>
</evidence>
<dbReference type="SMART" id="SM00823">
    <property type="entry name" value="PKS_PP"/>
    <property type="match status" value="1"/>
</dbReference>
<dbReference type="InterPro" id="IPR049900">
    <property type="entry name" value="PKS_mFAS_DH"/>
</dbReference>
<dbReference type="InterPro" id="IPR020807">
    <property type="entry name" value="PKS_DH"/>
</dbReference>
<dbReference type="Gene3D" id="3.40.366.10">
    <property type="entry name" value="Malonyl-Coenzyme A Acyl Carrier Protein, domain 2"/>
    <property type="match status" value="1"/>
</dbReference>
<dbReference type="PANTHER" id="PTHR43775:SF37">
    <property type="entry name" value="SI:DKEY-61P9.11"/>
    <property type="match status" value="1"/>
</dbReference>
<dbReference type="InterPro" id="IPR049551">
    <property type="entry name" value="PKS_DH_C"/>
</dbReference>
<accession>A0ABT4A7X0</accession>
<dbReference type="InterPro" id="IPR016039">
    <property type="entry name" value="Thiolase-like"/>
</dbReference>
<dbReference type="InterPro" id="IPR016036">
    <property type="entry name" value="Malonyl_transacylase_ACP-bd"/>
</dbReference>
<evidence type="ECO:0000256" key="2">
    <source>
        <dbReference type="ARBA" id="ARBA00022553"/>
    </source>
</evidence>
<dbReference type="InterPro" id="IPR018201">
    <property type="entry name" value="Ketoacyl_synth_AS"/>
</dbReference>
<dbReference type="InterPro" id="IPR014031">
    <property type="entry name" value="Ketoacyl_synth_C"/>
</dbReference>
<dbReference type="CDD" id="cd08955">
    <property type="entry name" value="KR_2_FAS_SDR_x"/>
    <property type="match status" value="1"/>
</dbReference>
<dbReference type="SUPFAM" id="SSF55048">
    <property type="entry name" value="Probable ACP-binding domain of malonyl-CoA ACP transacylase"/>
    <property type="match status" value="1"/>
</dbReference>
<dbReference type="Pfam" id="PF16197">
    <property type="entry name" value="KAsynt_C_assoc"/>
    <property type="match status" value="1"/>
</dbReference>
<dbReference type="Pfam" id="PF14765">
    <property type="entry name" value="PS-DH"/>
    <property type="match status" value="1"/>
</dbReference>
<dbReference type="PROSITE" id="PS52004">
    <property type="entry name" value="KS3_2"/>
    <property type="match status" value="1"/>
</dbReference>
<evidence type="ECO:0000313" key="9">
    <source>
        <dbReference type="Proteomes" id="UP001207654"/>
    </source>
</evidence>
<evidence type="ECO:0000256" key="1">
    <source>
        <dbReference type="ARBA" id="ARBA00022450"/>
    </source>
</evidence>
<dbReference type="Pfam" id="PF08659">
    <property type="entry name" value="KR"/>
    <property type="match status" value="1"/>
</dbReference>
<dbReference type="InterPro" id="IPR036736">
    <property type="entry name" value="ACP-like_sf"/>
</dbReference>
<dbReference type="PROSITE" id="PS00606">
    <property type="entry name" value="KS3_1"/>
    <property type="match status" value="1"/>
</dbReference>
<keyword evidence="9" id="KW-1185">Reference proteome</keyword>
<feature type="active site" description="Proton acceptor; for dehydratase activity" evidence="4">
    <location>
        <position position="961"/>
    </location>
</feature>
<dbReference type="Proteomes" id="UP001207654">
    <property type="component" value="Unassembled WGS sequence"/>
</dbReference>
<comment type="caution">
    <text evidence="8">The sequence shown here is derived from an EMBL/GenBank/DDBJ whole genome shotgun (WGS) entry which is preliminary data.</text>
</comment>
<dbReference type="InterPro" id="IPR013968">
    <property type="entry name" value="PKS_KR"/>
</dbReference>
<dbReference type="InterPro" id="IPR050091">
    <property type="entry name" value="PKS_NRPS_Biosynth_Enz"/>
</dbReference>
<dbReference type="Gene3D" id="3.40.50.720">
    <property type="entry name" value="NAD(P)-binding Rossmann-like Domain"/>
    <property type="match status" value="1"/>
</dbReference>
<dbReference type="Gene3D" id="1.10.1200.10">
    <property type="entry name" value="ACP-like"/>
    <property type="match status" value="1"/>
</dbReference>
<organism evidence="8 9">
    <name type="scientific">Archangium lansingense</name>
    <dbReference type="NCBI Taxonomy" id="2995310"/>
    <lineage>
        <taxon>Bacteria</taxon>
        <taxon>Pseudomonadati</taxon>
        <taxon>Myxococcota</taxon>
        <taxon>Myxococcia</taxon>
        <taxon>Myxococcales</taxon>
        <taxon>Cystobacterineae</taxon>
        <taxon>Archangiaceae</taxon>
        <taxon>Archangium</taxon>
    </lineage>
</organism>
<keyword evidence="2" id="KW-0597">Phosphoprotein</keyword>
<feature type="active site" description="Proton donor; for dehydratase activity" evidence="4">
    <location>
        <position position="1127"/>
    </location>
</feature>
<dbReference type="InterPro" id="IPR016035">
    <property type="entry name" value="Acyl_Trfase/lysoPLipase"/>
</dbReference>
<dbReference type="InterPro" id="IPR020806">
    <property type="entry name" value="PKS_PP-bd"/>
</dbReference>